<dbReference type="KEGG" id="stac:ABII15_07025"/>
<evidence type="ECO:0000256" key="6">
    <source>
        <dbReference type="ARBA" id="ARBA00022573"/>
    </source>
</evidence>
<evidence type="ECO:0000256" key="9">
    <source>
        <dbReference type="ARBA" id="ARBA00030686"/>
    </source>
</evidence>
<evidence type="ECO:0000313" key="14">
    <source>
        <dbReference type="EMBL" id="XCJ69727.1"/>
    </source>
</evidence>
<dbReference type="NCBIfam" id="NF000996">
    <property type="entry name" value="PRK00105.1"/>
    <property type="match status" value="1"/>
</dbReference>
<comment type="pathway">
    <text evidence="2 11">Nucleoside biosynthesis; alpha-ribazole biosynthesis; alpha-ribazole from 5,6-dimethylbenzimidazole: step 1/2.</text>
</comment>
<dbReference type="Gene3D" id="3.40.109.10">
    <property type="entry name" value="NADH Oxidase"/>
    <property type="match status" value="1"/>
</dbReference>
<evidence type="ECO:0000256" key="7">
    <source>
        <dbReference type="ARBA" id="ARBA00022676"/>
    </source>
</evidence>
<accession>A0AAU8INP0</accession>
<dbReference type="RefSeq" id="WP_353941397.1">
    <property type="nucleotide sequence ID" value="NZ_CP159534.1"/>
</dbReference>
<keyword evidence="6 11" id="KW-0169">Cobalamin biosynthesis</keyword>
<dbReference type="FunFam" id="3.40.50.10210:FF:000001">
    <property type="entry name" value="Nicotinate-nucleotide--dimethylbenzimidazole phosphoribosyltransferase"/>
    <property type="match status" value="1"/>
</dbReference>
<comment type="similarity">
    <text evidence="3 11">Belongs to the CobT family.</text>
</comment>
<feature type="compositionally biased region" description="Pro residues" evidence="12">
    <location>
        <begin position="268"/>
        <end position="286"/>
    </location>
</feature>
<dbReference type="Pfam" id="PF02277">
    <property type="entry name" value="DBI_PRT"/>
    <property type="match status" value="1"/>
</dbReference>
<feature type="compositionally biased region" description="Low complexity" evidence="12">
    <location>
        <begin position="57"/>
        <end position="82"/>
    </location>
</feature>
<comment type="catalytic activity">
    <reaction evidence="10 11">
        <text>5,6-dimethylbenzimidazole + nicotinate beta-D-ribonucleotide = alpha-ribazole 5'-phosphate + nicotinate + H(+)</text>
        <dbReference type="Rhea" id="RHEA:11196"/>
        <dbReference type="ChEBI" id="CHEBI:15378"/>
        <dbReference type="ChEBI" id="CHEBI:15890"/>
        <dbReference type="ChEBI" id="CHEBI:32544"/>
        <dbReference type="ChEBI" id="CHEBI:57502"/>
        <dbReference type="ChEBI" id="CHEBI:57918"/>
        <dbReference type="EC" id="2.4.2.21"/>
    </reaction>
</comment>
<evidence type="ECO:0000256" key="12">
    <source>
        <dbReference type="SAM" id="MobiDB-lite"/>
    </source>
</evidence>
<dbReference type="PANTHER" id="PTHR43463">
    <property type="entry name" value="NICOTINATE-NUCLEOTIDE--DIMETHYLBENZIMIDAZOLE PHOSPHORIBOSYLTRANSFERASE"/>
    <property type="match status" value="1"/>
</dbReference>
<dbReference type="Gene3D" id="3.40.50.10210">
    <property type="match status" value="1"/>
</dbReference>
<feature type="compositionally biased region" description="Low complexity" evidence="12">
    <location>
        <begin position="380"/>
        <end position="391"/>
    </location>
</feature>
<feature type="compositionally biased region" description="Basic and acidic residues" evidence="12">
    <location>
        <begin position="83"/>
        <end position="99"/>
    </location>
</feature>
<organism evidence="14">
    <name type="scientific">Streptomyces tabacisoli</name>
    <dbReference type="NCBI Taxonomy" id="3156398"/>
    <lineage>
        <taxon>Bacteria</taxon>
        <taxon>Bacillati</taxon>
        <taxon>Actinomycetota</taxon>
        <taxon>Actinomycetes</taxon>
        <taxon>Kitasatosporales</taxon>
        <taxon>Streptomycetaceae</taxon>
        <taxon>Streptomyces</taxon>
    </lineage>
</organism>
<evidence type="ECO:0000256" key="1">
    <source>
        <dbReference type="ARBA" id="ARBA00002197"/>
    </source>
</evidence>
<evidence type="ECO:0000256" key="4">
    <source>
        <dbReference type="ARBA" id="ARBA00011991"/>
    </source>
</evidence>
<dbReference type="InterPro" id="IPR012825">
    <property type="entry name" value="BluB"/>
</dbReference>
<dbReference type="CDD" id="cd02145">
    <property type="entry name" value="BluB"/>
    <property type="match status" value="1"/>
</dbReference>
<dbReference type="InterPro" id="IPR029479">
    <property type="entry name" value="Nitroreductase"/>
</dbReference>
<dbReference type="EMBL" id="CP159534">
    <property type="protein sequence ID" value="XCJ69727.1"/>
    <property type="molecule type" value="Genomic_DNA"/>
</dbReference>
<evidence type="ECO:0000256" key="10">
    <source>
        <dbReference type="ARBA" id="ARBA00047340"/>
    </source>
</evidence>
<comment type="function">
    <text evidence="1 11">Catalyzes the synthesis of alpha-ribazole-5'-phosphate from nicotinate mononucleotide (NAMN) and 5,6-dimethylbenzimidazole (DMB).</text>
</comment>
<name>A0AAU8INP0_9ACTN</name>
<evidence type="ECO:0000256" key="8">
    <source>
        <dbReference type="ARBA" id="ARBA00022679"/>
    </source>
</evidence>
<keyword evidence="8 11" id="KW-0808">Transferase</keyword>
<keyword evidence="7 11" id="KW-0328">Glycosyltransferase</keyword>
<dbReference type="CDD" id="cd02439">
    <property type="entry name" value="DMB-PRT_CobT"/>
    <property type="match status" value="1"/>
</dbReference>
<feature type="region of interest" description="Disordered" evidence="12">
    <location>
        <begin position="219"/>
        <end position="402"/>
    </location>
</feature>
<dbReference type="InterPro" id="IPR017846">
    <property type="entry name" value="Nict_dMeBzImd_PRibTrfase_bact"/>
</dbReference>
<feature type="compositionally biased region" description="Low complexity" evidence="12">
    <location>
        <begin position="287"/>
        <end position="332"/>
    </location>
</feature>
<feature type="region of interest" description="Disordered" evidence="12">
    <location>
        <begin position="1"/>
        <end position="190"/>
    </location>
</feature>
<dbReference type="GO" id="GO:0008939">
    <property type="term" value="F:nicotinate-nucleotide-dimethylbenzimidazole phosphoribosyltransferase activity"/>
    <property type="evidence" value="ECO:0007669"/>
    <property type="project" value="UniProtKB-UniRule"/>
</dbReference>
<sequence>MTDTGQVPGEGLPENAGAVEQPGVPAPGAYTYLDPAEATSEDDELLLMPGSQGAWGQPYDAQVPAPAPQQGYAAAPAPQAHEPGPHEMAGRDSGHHDMGGMHLQNQPAAAGAVNQGPARRPLHMGPPMPETGGTVRSLADRGPAQQAPSGPMPVRQAGPPTTGPEYLDIPPQGAAPWEPADAQPQPGFEMPQIPAETVVPEAYAVPQDPAAAAQFAPVPEPAPVGAHAGQAEQPGHPDPYGTPQETGQQPLGQFVPVEGSVPTTPHLAPTPPHAMTVPPMPEPVAEPAPEQAAAQPEQITQPEPAAPVEQLPQPVEPVAQQEPLEPVAEQPQQPAPEPVAAPEPEPEPQPEAPIALGPVAAEPLQQPQPVQQPEAEEQPPAEAPVAPQAAEEQPEPDERPEPVMAQAPVAEEEPELIEVAPEPVQDVQPAQDAQPAPETEPVPEAVEPEFVGPAAPGYDDAEREAVLRVMRERRDIRNGFRGDPIPHEVLLRVLEAAHTAPSVGHSQPWDFVVIRSAETRRTMHELAMRQKDAYAKSLPKGRAKQFKELKIEAILDTPVNIVVTADPTRGGRHTLGRHTQPQMAPYSSALAVENLWLAARAEGLGVGWVSFFDEREMVRTLGLPDHLEVVAYLCVGYVDEFPEEPELMQAGWSKRRPLSWVVHEETYGRRALPGEDPHDLLAETVSNIRPLDAKALGEAWERQKRMTKPAGALGMLEIISAQLSGLSRMCPPPIPEPAAVAIFAGDHGVHAQGVTPWPQEVTGQMVANFLGGGAVCNAFANQVGAEVCVIDVGVASELPATPGLLPRKVRAGTADMTTGPALTREEVKAAIEVGIETARDLVAAGNKALLTGEMGIANTTASAALISVYTEVDPAEVTGRGTGINDETHARKIEVVRRALDVHRPDPADPIGVLAAVGGLEHAAMVGLLLGGASLRTPVILDGVSAGAAALVARAIAPEVLAACIAGHRSAEPGHVAALNKLGLRPLVDLDLRLGEGTGALLALPIVQSAARAMHEVATFDSAGVTEK</sequence>
<dbReference type="InterPro" id="IPR000415">
    <property type="entry name" value="Nitroreductase-like"/>
</dbReference>
<evidence type="ECO:0000256" key="2">
    <source>
        <dbReference type="ARBA" id="ARBA00005049"/>
    </source>
</evidence>
<dbReference type="InterPro" id="IPR003200">
    <property type="entry name" value="Nict_dMeBzImd_PRibTrfase"/>
</dbReference>
<evidence type="ECO:0000256" key="11">
    <source>
        <dbReference type="HAMAP-Rule" id="MF_00230"/>
    </source>
</evidence>
<dbReference type="NCBIfam" id="TIGR03160">
    <property type="entry name" value="cobT_DBIPRT"/>
    <property type="match status" value="1"/>
</dbReference>
<dbReference type="InterPro" id="IPR023195">
    <property type="entry name" value="Nict_dMeBzImd_PRibTrfase_N"/>
</dbReference>
<feature type="compositionally biased region" description="Pro residues" evidence="12">
    <location>
        <begin position="333"/>
        <end position="351"/>
    </location>
</feature>
<dbReference type="HAMAP" id="MF_00230">
    <property type="entry name" value="CobT"/>
    <property type="match status" value="1"/>
</dbReference>
<dbReference type="PANTHER" id="PTHR43463:SF1">
    <property type="entry name" value="NICOTINATE-NUCLEOTIDE--DIMETHYLBENZIMIDAZOLE PHOSPHORIBOSYLTRANSFERASE"/>
    <property type="match status" value="1"/>
</dbReference>
<feature type="active site" description="Proton acceptor" evidence="11">
    <location>
        <position position="996"/>
    </location>
</feature>
<evidence type="ECO:0000259" key="13">
    <source>
        <dbReference type="Pfam" id="PF00881"/>
    </source>
</evidence>
<dbReference type="EC" id="2.4.2.21" evidence="4 11"/>
<feature type="domain" description="Nitroreductase" evidence="13">
    <location>
        <begin position="471"/>
        <end position="637"/>
    </location>
</feature>
<dbReference type="AlphaFoldDB" id="A0AAU8INP0"/>
<protein>
    <recommendedName>
        <fullName evidence="5 11">Nicotinate-nucleotide--dimethylbenzimidazole phosphoribosyltransferase</fullName>
        <shortName evidence="11">NN:DBI PRT</shortName>
        <ecNumber evidence="4 11">2.4.2.21</ecNumber>
    </recommendedName>
    <alternativeName>
        <fullName evidence="9 11">N(1)-alpha-phosphoribosyltransferase</fullName>
    </alternativeName>
</protein>
<dbReference type="GO" id="GO:0009236">
    <property type="term" value="P:cobalamin biosynthetic process"/>
    <property type="evidence" value="ECO:0007669"/>
    <property type="project" value="UniProtKB-UniRule"/>
</dbReference>
<proteinExistence type="inferred from homology"/>
<evidence type="ECO:0000256" key="5">
    <source>
        <dbReference type="ARBA" id="ARBA00015486"/>
    </source>
</evidence>
<evidence type="ECO:0000256" key="3">
    <source>
        <dbReference type="ARBA" id="ARBA00007110"/>
    </source>
</evidence>
<reference evidence="14" key="1">
    <citation type="submission" date="2024-06" db="EMBL/GenBank/DDBJ databases">
        <title>Streptomyces sp. strain HUAS MG91 genome sequences.</title>
        <authorList>
            <person name="Mo P."/>
        </authorList>
    </citation>
    <scope>NUCLEOTIDE SEQUENCE</scope>
    <source>
        <strain evidence="14">HUAS MG91</strain>
    </source>
</reference>
<dbReference type="Gene3D" id="1.10.1610.10">
    <property type="match status" value="1"/>
</dbReference>
<dbReference type="GO" id="GO:0016491">
    <property type="term" value="F:oxidoreductase activity"/>
    <property type="evidence" value="ECO:0007669"/>
    <property type="project" value="InterPro"/>
</dbReference>
<feature type="compositionally biased region" description="Low complexity" evidence="12">
    <location>
        <begin position="358"/>
        <end position="373"/>
    </location>
</feature>
<dbReference type="NCBIfam" id="TIGR02476">
    <property type="entry name" value="BluB"/>
    <property type="match status" value="1"/>
</dbReference>
<dbReference type="InterPro" id="IPR036087">
    <property type="entry name" value="Nict_dMeBzImd_PRibTrfase_sf"/>
</dbReference>
<dbReference type="SUPFAM" id="SSF52733">
    <property type="entry name" value="Nicotinate mononucleotide:5,6-dimethylbenzimidazole phosphoribosyltransferase (CobT)"/>
    <property type="match status" value="1"/>
</dbReference>
<gene>
    <name evidence="11 14" type="primary">cobT</name>
    <name evidence="14" type="ORF">ABII15_07025</name>
</gene>
<dbReference type="Pfam" id="PF00881">
    <property type="entry name" value="Nitroreductase"/>
    <property type="match status" value="1"/>
</dbReference>
<dbReference type="SUPFAM" id="SSF55469">
    <property type="entry name" value="FMN-dependent nitroreductase-like"/>
    <property type="match status" value="1"/>
</dbReference>